<name>A0AC35UDG9_9BILA</name>
<dbReference type="WBParaSite" id="RSKR_0000995900.1">
    <property type="protein sequence ID" value="RSKR_0000995900.1"/>
    <property type="gene ID" value="RSKR_0000995900"/>
</dbReference>
<evidence type="ECO:0000313" key="2">
    <source>
        <dbReference type="WBParaSite" id="RSKR_0000995900.1"/>
    </source>
</evidence>
<evidence type="ECO:0000313" key="1">
    <source>
        <dbReference type="Proteomes" id="UP000095286"/>
    </source>
</evidence>
<reference evidence="2" key="1">
    <citation type="submission" date="2016-11" db="UniProtKB">
        <authorList>
            <consortium name="WormBaseParasite"/>
        </authorList>
    </citation>
    <scope>IDENTIFICATION</scope>
    <source>
        <strain evidence="2">KR3021</strain>
    </source>
</reference>
<accession>A0AC35UDG9</accession>
<protein>
    <submittedName>
        <fullName evidence="2">SAP domain-containing protein</fullName>
    </submittedName>
</protein>
<sequence length="337" mass="38353">MDFSAFSYRELQSKCKEIGISAKGKTQSLVDALNCHFEANQKTRLNVDHLSLTKDTFSSSENSRIDDCFLPGDENILDVTYTKLDDKNNIESFQEIKTKASLKVTPKFSKKRVDVLKSNGRSCIKVESDSEKKRRITKLHNHNESRVPDTFKRLATPKRFQSQGLSEVHNSIKSRETSVSTPCNVRQMPSNELGSPLIPRLKNLLLRSKQADLDASISTALHRKLKFSLSTTPFKTFVGKKDDKADAIKKGLLNAKKAFNLKSQNNNRNTISLIDTRMMSNAEFMRYKTGEIKIPLKEKKLSLVKDDITSRRSSIANIRSVRRQTIVESARKENNYF</sequence>
<dbReference type="Proteomes" id="UP000095286">
    <property type="component" value="Unplaced"/>
</dbReference>
<organism evidence="1 2">
    <name type="scientific">Rhabditophanes sp. KR3021</name>
    <dbReference type="NCBI Taxonomy" id="114890"/>
    <lineage>
        <taxon>Eukaryota</taxon>
        <taxon>Metazoa</taxon>
        <taxon>Ecdysozoa</taxon>
        <taxon>Nematoda</taxon>
        <taxon>Chromadorea</taxon>
        <taxon>Rhabditida</taxon>
        <taxon>Tylenchina</taxon>
        <taxon>Panagrolaimomorpha</taxon>
        <taxon>Strongyloidoidea</taxon>
        <taxon>Alloionematidae</taxon>
        <taxon>Rhabditophanes</taxon>
    </lineage>
</organism>
<proteinExistence type="predicted"/>